<proteinExistence type="predicted"/>
<organism evidence="1 2">
    <name type="scientific">Aphis craccivora</name>
    <name type="common">Cowpea aphid</name>
    <dbReference type="NCBI Taxonomy" id="307492"/>
    <lineage>
        <taxon>Eukaryota</taxon>
        <taxon>Metazoa</taxon>
        <taxon>Ecdysozoa</taxon>
        <taxon>Arthropoda</taxon>
        <taxon>Hexapoda</taxon>
        <taxon>Insecta</taxon>
        <taxon>Pterygota</taxon>
        <taxon>Neoptera</taxon>
        <taxon>Paraneoptera</taxon>
        <taxon>Hemiptera</taxon>
        <taxon>Sternorrhyncha</taxon>
        <taxon>Aphidomorpha</taxon>
        <taxon>Aphidoidea</taxon>
        <taxon>Aphididae</taxon>
        <taxon>Aphidini</taxon>
        <taxon>Aphis</taxon>
        <taxon>Aphis</taxon>
    </lineage>
</organism>
<reference evidence="1 2" key="1">
    <citation type="submission" date="2019-08" db="EMBL/GenBank/DDBJ databases">
        <title>Whole genome of Aphis craccivora.</title>
        <authorList>
            <person name="Voronova N.V."/>
            <person name="Shulinski R.S."/>
            <person name="Bandarenka Y.V."/>
            <person name="Zhorov D.G."/>
            <person name="Warner D."/>
        </authorList>
    </citation>
    <scope>NUCLEOTIDE SEQUENCE [LARGE SCALE GENOMIC DNA]</scope>
    <source>
        <strain evidence="1">180601</strain>
        <tissue evidence="1">Whole Body</tissue>
    </source>
</reference>
<protein>
    <submittedName>
        <fullName evidence="1">MULE domain-containing protein</fullName>
    </submittedName>
</protein>
<evidence type="ECO:0000313" key="2">
    <source>
        <dbReference type="Proteomes" id="UP000478052"/>
    </source>
</evidence>
<accession>A0A6G0ZJ85</accession>
<name>A0A6G0ZJ85_APHCR</name>
<gene>
    <name evidence="1" type="ORF">FWK35_00002931</name>
</gene>
<dbReference type="AlphaFoldDB" id="A0A6G0ZJ85"/>
<sequence>MHNFHQLYALWADKPSEKARTTNGPESFHIHYNSQFNISHPSTFQVINILIGIQTETYLKINSIKRNEKNKLRKEQENNIKFIMDTWEKFKNNKISMNDYLQTMGPRFCASRQM</sequence>
<evidence type="ECO:0000313" key="1">
    <source>
        <dbReference type="EMBL" id="KAF0771318.1"/>
    </source>
</evidence>
<comment type="caution">
    <text evidence="1">The sequence shown here is derived from an EMBL/GenBank/DDBJ whole genome shotgun (WGS) entry which is preliminary data.</text>
</comment>
<keyword evidence="2" id="KW-1185">Reference proteome</keyword>
<dbReference type="Proteomes" id="UP000478052">
    <property type="component" value="Unassembled WGS sequence"/>
</dbReference>
<dbReference type="EMBL" id="VUJU01000311">
    <property type="protein sequence ID" value="KAF0771318.1"/>
    <property type="molecule type" value="Genomic_DNA"/>
</dbReference>